<dbReference type="GeneID" id="582857"/>
<dbReference type="GO" id="GO:0007165">
    <property type="term" value="P:signal transduction"/>
    <property type="evidence" value="ECO:0007669"/>
    <property type="project" value="InterPro"/>
</dbReference>
<dbReference type="RefSeq" id="XP_011679932.2">
    <property type="nucleotide sequence ID" value="XM_011681630.2"/>
</dbReference>
<feature type="compositionally biased region" description="Polar residues" evidence="2">
    <location>
        <begin position="959"/>
        <end position="969"/>
    </location>
</feature>
<dbReference type="InterPro" id="IPR038508">
    <property type="entry name" value="ArfGAP_dom_sf"/>
</dbReference>
<dbReference type="AlphaFoldDB" id="A0A7M7HPM4"/>
<dbReference type="Gene3D" id="1.10.533.10">
    <property type="entry name" value="Death Domain, Fas"/>
    <property type="match status" value="1"/>
</dbReference>
<evidence type="ECO:0000256" key="1">
    <source>
        <dbReference type="PROSITE-ProRule" id="PRU00288"/>
    </source>
</evidence>
<feature type="compositionally biased region" description="Low complexity" evidence="2">
    <location>
        <begin position="470"/>
        <end position="479"/>
    </location>
</feature>
<dbReference type="EnsemblMetazoa" id="XM_011681630">
    <property type="protein sequence ID" value="XP_011679932"/>
    <property type="gene ID" value="LOC582857"/>
</dbReference>
<proteinExistence type="predicted"/>
<evidence type="ECO:0000259" key="3">
    <source>
        <dbReference type="PROSITE" id="PS50003"/>
    </source>
</evidence>
<feature type="compositionally biased region" description="Basic and acidic residues" evidence="2">
    <location>
        <begin position="431"/>
        <end position="446"/>
    </location>
</feature>
<dbReference type="SUPFAM" id="SSF57863">
    <property type="entry name" value="ArfGap/RecO-like zinc finger"/>
    <property type="match status" value="1"/>
</dbReference>
<dbReference type="InParanoid" id="A0A7M7HPM4"/>
<keyword evidence="1" id="KW-0863">Zinc-finger</keyword>
<feature type="domain" description="PH" evidence="3">
    <location>
        <begin position="160"/>
        <end position="267"/>
    </location>
</feature>
<dbReference type="InterPro" id="IPR001164">
    <property type="entry name" value="ArfGAP_dom"/>
</dbReference>
<dbReference type="PROSITE" id="PS50003">
    <property type="entry name" value="PH_DOMAIN"/>
    <property type="match status" value="2"/>
</dbReference>
<dbReference type="GO" id="GO:0005886">
    <property type="term" value="C:plasma membrane"/>
    <property type="evidence" value="ECO:0000318"/>
    <property type="project" value="GO_Central"/>
</dbReference>
<dbReference type="KEGG" id="spu:582857"/>
<dbReference type="InterPro" id="IPR037278">
    <property type="entry name" value="ARFGAP/RecO"/>
</dbReference>
<evidence type="ECO:0000313" key="6">
    <source>
        <dbReference type="Proteomes" id="UP000007110"/>
    </source>
</evidence>
<evidence type="ECO:0000259" key="4">
    <source>
        <dbReference type="PROSITE" id="PS50115"/>
    </source>
</evidence>
<sequence>MAGNSGVPNRESWVITLRVKAGNDQCADCRDCDCDKCGFPDPVWASTDFGIIVCEECKSLHESVTRVEFKSILSNNEWTEEESKKMEVTCNSEMNEIYEKRVPPGYQKPTRCFNRAFREHWLISKYIKRHFMGPEKDAAFPKLPKRADNISTTVPAYLKIGEKTGYLWKRGRDDDMFQKRWFEFSIGGQSGSRASLVYYTDANKQNLRGDVSLNNVHVCLASEDKIRHPNGLQLILEEGRQVRMIYLYADHEKDMIEWYQAICIVKFWVARYVRLESKQPDGVNQVHRTLNHEILLEGSLQKTDSSAKKAFKRRWCILYGKRLMYFNNELDANPLKVVKLGSHTEGFSLSMTGDHHPQWPKGGFNFLLKTPGRVFTFIADAEHERQAWFRALFRACNPNSCQARPKPPPRPSSCTPLPSPPSKPRGSLPDVPKHDVPKPEVPKPEVPKQFTSQLSIPARDPPTPSPRVPSPARSVSSCASDRDSQAYLKPIFRPSDDLPPPVQPRPLQTLPGYVSSSDVQSDDEDYPDASSSSESEELNYIELDVVPIICTKVDKLGTCVKAYGFCLRVPQEAIDVPRENKCFVSITPQQWECPVITDNELPGINAHSAQVIECRSFNYHRPLLKPLQLEIPHCANIGDLNECRVSLWHRPPLSDNTLAQWREVPETNTALTCRVKQRCLKLGTLHLGSYAFLLDGPGILGKSMQMAIFTRASAHTEVVTAHIYLFNNISSDAVWTIIEEKEFNGGSVLSDVSTSFSIQRGGSELSLTLHDLEGLQLCNDQPDVLTVPQKKLWQSPFTMLRVKFKNTASQGKANVTLRQADSTGADSWQEDAVFSFSADTNQKYSEHGAYCTPADIAQWQARSQHLITPAPGSRESIIAGEDSYVHLDFYPLPARHTSERREAQRKQSLRHHHTIRLLGQHRGRTPFSRTTPREFQKKYQGGSEGDASSSTTPSEASTDGSSQTSQCTTIPKGLKKDLGQVLDDMAEYGNDWSMLARYLGLEHLMHRFIVSSHPTMAILDCCEKMGYTLTYIEQAVKDIDRQDAASLVRSYITTKEGNED</sequence>
<feature type="domain" description="PH" evidence="3">
    <location>
        <begin position="293"/>
        <end position="397"/>
    </location>
</feature>
<dbReference type="Pfam" id="PF00531">
    <property type="entry name" value="Death"/>
    <property type="match status" value="1"/>
</dbReference>
<dbReference type="SMART" id="SM00233">
    <property type="entry name" value="PH"/>
    <property type="match status" value="2"/>
</dbReference>
<feature type="compositionally biased region" description="Low complexity" evidence="2">
    <location>
        <begin position="947"/>
        <end position="958"/>
    </location>
</feature>
<feature type="compositionally biased region" description="Basic and acidic residues" evidence="2">
    <location>
        <begin position="896"/>
        <end position="905"/>
    </location>
</feature>
<name>A0A7M7HPM4_STRPU</name>
<evidence type="ECO:0000256" key="2">
    <source>
        <dbReference type="SAM" id="MobiDB-lite"/>
    </source>
</evidence>
<dbReference type="InterPro" id="IPR000488">
    <property type="entry name" value="Death_dom"/>
</dbReference>
<dbReference type="Gene3D" id="2.30.29.30">
    <property type="entry name" value="Pleckstrin-homology domain (PH domain)/Phosphotyrosine-binding domain (PTB)"/>
    <property type="match status" value="2"/>
</dbReference>
<dbReference type="GO" id="GO:0005096">
    <property type="term" value="F:GTPase activator activity"/>
    <property type="evidence" value="ECO:0000318"/>
    <property type="project" value="GO_Central"/>
</dbReference>
<dbReference type="Gene3D" id="1.10.220.150">
    <property type="entry name" value="Arf GTPase activating protein"/>
    <property type="match status" value="1"/>
</dbReference>
<dbReference type="OMA" id="FDMQINP"/>
<dbReference type="Proteomes" id="UP000007110">
    <property type="component" value="Unassembled WGS sequence"/>
</dbReference>
<dbReference type="Gene3D" id="2.60.220.30">
    <property type="match status" value="1"/>
</dbReference>
<dbReference type="SUPFAM" id="SSF50729">
    <property type="entry name" value="PH domain-like"/>
    <property type="match status" value="2"/>
</dbReference>
<dbReference type="InterPro" id="IPR011993">
    <property type="entry name" value="PH-like_dom_sf"/>
</dbReference>
<dbReference type="SMART" id="SM00105">
    <property type="entry name" value="ArfGap"/>
    <property type="match status" value="1"/>
</dbReference>
<dbReference type="GO" id="GO:0008270">
    <property type="term" value="F:zinc ion binding"/>
    <property type="evidence" value="ECO:0007669"/>
    <property type="project" value="UniProtKB-KW"/>
</dbReference>
<dbReference type="PANTHER" id="PTHR46021:SF2">
    <property type="entry name" value="ARF-GAP WITH DUAL PH DOMAIN-CONTAINING PROTEIN 1"/>
    <property type="match status" value="1"/>
</dbReference>
<keyword evidence="1" id="KW-0479">Metal-binding</keyword>
<dbReference type="GO" id="GO:0005547">
    <property type="term" value="F:phosphatidylinositol-3,4,5-trisphosphate binding"/>
    <property type="evidence" value="ECO:0000318"/>
    <property type="project" value="GO_Central"/>
</dbReference>
<feature type="compositionally biased region" description="Pro residues" evidence="2">
    <location>
        <begin position="405"/>
        <end position="423"/>
    </location>
</feature>
<feature type="domain" description="Arf-GAP" evidence="4">
    <location>
        <begin position="11"/>
        <end position="139"/>
    </location>
</feature>
<dbReference type="PANTHER" id="PTHR46021">
    <property type="entry name" value="ARF-GAP WITH DUAL PH DOMAIN-CONTAINING PROTEIN 1-LIKE PROTEIN"/>
    <property type="match status" value="1"/>
</dbReference>
<dbReference type="InterPro" id="IPR001849">
    <property type="entry name" value="PH_domain"/>
</dbReference>
<keyword evidence="6" id="KW-1185">Reference proteome</keyword>
<reference evidence="5" key="2">
    <citation type="submission" date="2021-01" db="UniProtKB">
        <authorList>
            <consortium name="EnsemblMetazoa"/>
        </authorList>
    </citation>
    <scope>IDENTIFICATION</scope>
</reference>
<feature type="region of interest" description="Disordered" evidence="2">
    <location>
        <begin position="896"/>
        <end position="970"/>
    </location>
</feature>
<feature type="compositionally biased region" description="Basic residues" evidence="2">
    <location>
        <begin position="907"/>
        <end position="924"/>
    </location>
</feature>
<dbReference type="InterPro" id="IPR011029">
    <property type="entry name" value="DEATH-like_dom_sf"/>
</dbReference>
<dbReference type="Pfam" id="PF01412">
    <property type="entry name" value="ArfGap"/>
    <property type="match status" value="1"/>
</dbReference>
<protein>
    <submittedName>
        <fullName evidence="5">Uncharacterized protein</fullName>
    </submittedName>
</protein>
<dbReference type="GO" id="GO:0005737">
    <property type="term" value="C:cytoplasm"/>
    <property type="evidence" value="ECO:0000318"/>
    <property type="project" value="GO_Central"/>
</dbReference>
<dbReference type="InterPro" id="IPR052589">
    <property type="entry name" value="Arf-GAP_dual-PH_domain"/>
</dbReference>
<keyword evidence="1" id="KW-0862">Zinc</keyword>
<feature type="compositionally biased region" description="Pro residues" evidence="2">
    <location>
        <begin position="459"/>
        <end position="469"/>
    </location>
</feature>
<reference evidence="6" key="1">
    <citation type="submission" date="2015-02" db="EMBL/GenBank/DDBJ databases">
        <title>Genome sequencing for Strongylocentrotus purpuratus.</title>
        <authorList>
            <person name="Murali S."/>
            <person name="Liu Y."/>
            <person name="Vee V."/>
            <person name="English A."/>
            <person name="Wang M."/>
            <person name="Skinner E."/>
            <person name="Han Y."/>
            <person name="Muzny D.M."/>
            <person name="Worley K.C."/>
            <person name="Gibbs R.A."/>
        </authorList>
    </citation>
    <scope>NUCLEOTIDE SEQUENCE</scope>
</reference>
<dbReference type="OrthoDB" id="10266696at2759"/>
<dbReference type="Pfam" id="PF00169">
    <property type="entry name" value="PH"/>
    <property type="match status" value="2"/>
</dbReference>
<evidence type="ECO:0000313" key="5">
    <source>
        <dbReference type="EnsemblMetazoa" id="XP_011679932"/>
    </source>
</evidence>
<accession>A0A7M7HPM4</accession>
<organism evidence="5 6">
    <name type="scientific">Strongylocentrotus purpuratus</name>
    <name type="common">Purple sea urchin</name>
    <dbReference type="NCBI Taxonomy" id="7668"/>
    <lineage>
        <taxon>Eukaryota</taxon>
        <taxon>Metazoa</taxon>
        <taxon>Echinodermata</taxon>
        <taxon>Eleutherozoa</taxon>
        <taxon>Echinozoa</taxon>
        <taxon>Echinoidea</taxon>
        <taxon>Euechinoidea</taxon>
        <taxon>Echinacea</taxon>
        <taxon>Camarodonta</taxon>
        <taxon>Echinidea</taxon>
        <taxon>Strongylocentrotidae</taxon>
        <taxon>Strongylocentrotus</taxon>
    </lineage>
</organism>
<feature type="region of interest" description="Disordered" evidence="2">
    <location>
        <begin position="400"/>
        <end position="535"/>
    </location>
</feature>
<dbReference type="SUPFAM" id="SSF47986">
    <property type="entry name" value="DEATH domain"/>
    <property type="match status" value="1"/>
</dbReference>
<dbReference type="PROSITE" id="PS50115">
    <property type="entry name" value="ARFGAP"/>
    <property type="match status" value="1"/>
</dbReference>